<gene>
    <name evidence="1" type="ORF">BSZ37_20380</name>
</gene>
<dbReference type="InterPro" id="IPR007367">
    <property type="entry name" value="DUF433"/>
</dbReference>
<sequence>MSLTLTPNETAFAVGRDVDAVQRAVDSGVVEKRTRTIRGRTRRVFGRSELRFFQVITGVEEDLTPKGRRKLYEAILHPRGKRVTVGPFEIDIADVDRQIDERLAELKRIKEVVESGSAGEPVLRGTAVPVHVVAALAEADGVEGATRAYPSLSRADVEAAVAYAEVYPKKGRPYPKKSLKRMLRELALPDEVFGEPEEEKGPRVVRL</sequence>
<accession>A0A271ITI5</accession>
<dbReference type="Gene3D" id="1.10.10.10">
    <property type="entry name" value="Winged helix-like DNA-binding domain superfamily/Winged helix DNA-binding domain"/>
    <property type="match status" value="1"/>
</dbReference>
<dbReference type="RefSeq" id="WP_095512505.1">
    <property type="nucleotide sequence ID" value="NZ_MQWD01000005.1"/>
</dbReference>
<evidence type="ECO:0000313" key="2">
    <source>
        <dbReference type="Proteomes" id="UP000216339"/>
    </source>
</evidence>
<dbReference type="OrthoDB" id="200074at2"/>
<dbReference type="InterPro" id="IPR009057">
    <property type="entry name" value="Homeodomain-like_sf"/>
</dbReference>
<dbReference type="InterPro" id="IPR036388">
    <property type="entry name" value="WH-like_DNA-bd_sf"/>
</dbReference>
<reference evidence="1 2" key="1">
    <citation type="submission" date="2016-11" db="EMBL/GenBank/DDBJ databases">
        <title>Study of marine rhodopsin-containing bacteria.</title>
        <authorList>
            <person name="Yoshizawa S."/>
            <person name="Kumagai Y."/>
            <person name="Kogure K."/>
        </authorList>
    </citation>
    <scope>NUCLEOTIDE SEQUENCE [LARGE SCALE GENOMIC DNA]</scope>
    <source>
        <strain evidence="1 2">SAORIC-28</strain>
    </source>
</reference>
<dbReference type="Pfam" id="PF04255">
    <property type="entry name" value="DUF433"/>
    <property type="match status" value="1"/>
</dbReference>
<organism evidence="1 2">
    <name type="scientific">Rubrivirga marina</name>
    <dbReference type="NCBI Taxonomy" id="1196024"/>
    <lineage>
        <taxon>Bacteria</taxon>
        <taxon>Pseudomonadati</taxon>
        <taxon>Rhodothermota</taxon>
        <taxon>Rhodothermia</taxon>
        <taxon>Rhodothermales</taxon>
        <taxon>Rubricoccaceae</taxon>
        <taxon>Rubrivirga</taxon>
    </lineage>
</organism>
<protein>
    <recommendedName>
        <fullName evidence="3">DUF433 domain-containing protein</fullName>
    </recommendedName>
</protein>
<dbReference type="Proteomes" id="UP000216339">
    <property type="component" value="Unassembled WGS sequence"/>
</dbReference>
<dbReference type="AlphaFoldDB" id="A0A271ITI5"/>
<keyword evidence="2" id="KW-1185">Reference proteome</keyword>
<evidence type="ECO:0008006" key="3">
    <source>
        <dbReference type="Google" id="ProtNLM"/>
    </source>
</evidence>
<dbReference type="SUPFAM" id="SSF46689">
    <property type="entry name" value="Homeodomain-like"/>
    <property type="match status" value="1"/>
</dbReference>
<proteinExistence type="predicted"/>
<name>A0A271ITI5_9BACT</name>
<evidence type="ECO:0000313" key="1">
    <source>
        <dbReference type="EMBL" id="PAP74541.1"/>
    </source>
</evidence>
<comment type="caution">
    <text evidence="1">The sequence shown here is derived from an EMBL/GenBank/DDBJ whole genome shotgun (WGS) entry which is preliminary data.</text>
</comment>
<dbReference type="EMBL" id="MQWD01000005">
    <property type="protein sequence ID" value="PAP74541.1"/>
    <property type="molecule type" value="Genomic_DNA"/>
</dbReference>